<evidence type="ECO:0000256" key="1">
    <source>
        <dbReference type="ARBA" id="ARBA00023015"/>
    </source>
</evidence>
<dbReference type="PRINTS" id="PR00455">
    <property type="entry name" value="HTHTETR"/>
</dbReference>
<accession>A0A366KR37</accession>
<dbReference type="GO" id="GO:0003677">
    <property type="term" value="F:DNA binding"/>
    <property type="evidence" value="ECO:0007669"/>
    <property type="project" value="UniProtKB-UniRule"/>
</dbReference>
<evidence type="ECO:0000256" key="4">
    <source>
        <dbReference type="PROSITE-ProRule" id="PRU00335"/>
    </source>
</evidence>
<dbReference type="PROSITE" id="PS50977">
    <property type="entry name" value="HTH_TETR_2"/>
    <property type="match status" value="1"/>
</dbReference>
<dbReference type="Proteomes" id="UP000252081">
    <property type="component" value="Unassembled WGS sequence"/>
</dbReference>
<dbReference type="InterPro" id="IPR009057">
    <property type="entry name" value="Homeodomain-like_sf"/>
</dbReference>
<dbReference type="SUPFAM" id="SSF46689">
    <property type="entry name" value="Homeodomain-like"/>
    <property type="match status" value="1"/>
</dbReference>
<feature type="DNA-binding region" description="H-T-H motif" evidence="4">
    <location>
        <begin position="40"/>
        <end position="59"/>
    </location>
</feature>
<dbReference type="EMBL" id="QNQU01000018">
    <property type="protein sequence ID" value="RBQ03990.1"/>
    <property type="molecule type" value="Genomic_DNA"/>
</dbReference>
<organism evidence="6 7">
    <name type="scientific">Pedobacter miscanthi</name>
    <dbReference type="NCBI Taxonomy" id="2259170"/>
    <lineage>
        <taxon>Bacteria</taxon>
        <taxon>Pseudomonadati</taxon>
        <taxon>Bacteroidota</taxon>
        <taxon>Sphingobacteriia</taxon>
        <taxon>Sphingobacteriales</taxon>
        <taxon>Sphingobacteriaceae</taxon>
        <taxon>Pedobacter</taxon>
    </lineage>
</organism>
<dbReference type="PANTHER" id="PTHR47506">
    <property type="entry name" value="TRANSCRIPTIONAL REGULATORY PROTEIN"/>
    <property type="match status" value="1"/>
</dbReference>
<comment type="caution">
    <text evidence="6">The sequence shown here is derived from an EMBL/GenBank/DDBJ whole genome shotgun (WGS) entry which is preliminary data.</text>
</comment>
<feature type="domain" description="HTH tetR-type" evidence="5">
    <location>
        <begin position="17"/>
        <end position="77"/>
    </location>
</feature>
<dbReference type="AlphaFoldDB" id="A0A366KR37"/>
<dbReference type="Gene3D" id="1.10.357.10">
    <property type="entry name" value="Tetracycline Repressor, domain 2"/>
    <property type="match status" value="1"/>
</dbReference>
<name>A0A366KR37_9SPHI</name>
<keyword evidence="3" id="KW-0804">Transcription</keyword>
<dbReference type="PANTHER" id="PTHR47506:SF1">
    <property type="entry name" value="HTH-TYPE TRANSCRIPTIONAL REGULATOR YJDC"/>
    <property type="match status" value="1"/>
</dbReference>
<dbReference type="InterPro" id="IPR001647">
    <property type="entry name" value="HTH_TetR"/>
</dbReference>
<dbReference type="InterPro" id="IPR036271">
    <property type="entry name" value="Tet_transcr_reg_TetR-rel_C_sf"/>
</dbReference>
<gene>
    <name evidence="6" type="ORF">DRW42_19365</name>
</gene>
<protein>
    <recommendedName>
        <fullName evidence="5">HTH tetR-type domain-containing protein</fullName>
    </recommendedName>
</protein>
<sequence>MFRLVCLNIYFRYVKENNLRQRLLDTAGRLFYEQGYKQTGINQIIEEAAIARGSFYYHFSSKAELLAAYLDRFVNEWFVGADVYLAKISDPKARITGLIDYRIANQKKNGLSGCALLKANAGLEAGDDELRKHIRVLKQKMHDYIAKVVAASGHRQILTNEALTDMVVLLSDGALVGTAIFHNTSDLEKAGTLISQLI</sequence>
<keyword evidence="2 4" id="KW-0238">DNA-binding</keyword>
<dbReference type="SUPFAM" id="SSF48498">
    <property type="entry name" value="Tetracyclin repressor-like, C-terminal domain"/>
    <property type="match status" value="1"/>
</dbReference>
<evidence type="ECO:0000313" key="7">
    <source>
        <dbReference type="Proteomes" id="UP000252081"/>
    </source>
</evidence>
<reference evidence="6 7" key="1">
    <citation type="submission" date="2018-07" db="EMBL/GenBank/DDBJ databases">
        <title>A draft genome of a endophytic bacteria, a new species of Pedobacter.</title>
        <authorList>
            <person name="Zhang Z.D."/>
            <person name="Chen Z.J."/>
        </authorList>
    </citation>
    <scope>NUCLEOTIDE SEQUENCE [LARGE SCALE GENOMIC DNA]</scope>
    <source>
        <strain evidence="6 7">RS10</strain>
    </source>
</reference>
<evidence type="ECO:0000256" key="2">
    <source>
        <dbReference type="ARBA" id="ARBA00023125"/>
    </source>
</evidence>
<dbReference type="Pfam" id="PF00440">
    <property type="entry name" value="TetR_N"/>
    <property type="match status" value="1"/>
</dbReference>
<evidence type="ECO:0000256" key="3">
    <source>
        <dbReference type="ARBA" id="ARBA00023163"/>
    </source>
</evidence>
<evidence type="ECO:0000313" key="6">
    <source>
        <dbReference type="EMBL" id="RBQ03990.1"/>
    </source>
</evidence>
<evidence type="ECO:0000259" key="5">
    <source>
        <dbReference type="PROSITE" id="PS50977"/>
    </source>
</evidence>
<keyword evidence="1" id="KW-0805">Transcription regulation</keyword>
<proteinExistence type="predicted"/>
<keyword evidence="7" id="KW-1185">Reference proteome</keyword>